<dbReference type="HAMAP" id="MF_00651">
    <property type="entry name" value="Nuclease_YqgF"/>
    <property type="match status" value="1"/>
</dbReference>
<dbReference type="GO" id="GO:0005737">
    <property type="term" value="C:cytoplasm"/>
    <property type="evidence" value="ECO:0007669"/>
    <property type="project" value="UniProtKB-SubCell"/>
</dbReference>
<dbReference type="InterPro" id="IPR005227">
    <property type="entry name" value="YqgF"/>
</dbReference>
<comment type="subcellular location">
    <subcellularLocation>
        <location evidence="5">Cytoplasm</location>
    </subcellularLocation>
</comment>
<dbReference type="InterPro" id="IPR006641">
    <property type="entry name" value="YqgF/RNaseH-like_dom"/>
</dbReference>
<evidence type="ECO:0000259" key="6">
    <source>
        <dbReference type="SMART" id="SM00732"/>
    </source>
</evidence>
<reference evidence="7 8" key="1">
    <citation type="journal article" date="2016" name="Nat. Commun.">
        <title>Thousands of microbial genomes shed light on interconnected biogeochemical processes in an aquifer system.</title>
        <authorList>
            <person name="Anantharaman K."/>
            <person name="Brown C.T."/>
            <person name="Hug L.A."/>
            <person name="Sharon I."/>
            <person name="Castelle C.J."/>
            <person name="Probst A.J."/>
            <person name="Thomas B.C."/>
            <person name="Singh A."/>
            <person name="Wilkins M.J."/>
            <person name="Karaoz U."/>
            <person name="Brodie E.L."/>
            <person name="Williams K.H."/>
            <person name="Hubbard S.S."/>
            <person name="Banfield J.F."/>
        </authorList>
    </citation>
    <scope>NUCLEOTIDE SEQUENCE [LARGE SCALE GENOMIC DNA]</scope>
</reference>
<evidence type="ECO:0000256" key="1">
    <source>
        <dbReference type="ARBA" id="ARBA00022490"/>
    </source>
</evidence>
<evidence type="ECO:0000256" key="3">
    <source>
        <dbReference type="ARBA" id="ARBA00022722"/>
    </source>
</evidence>
<dbReference type="GO" id="GO:0016788">
    <property type="term" value="F:hydrolase activity, acting on ester bonds"/>
    <property type="evidence" value="ECO:0007669"/>
    <property type="project" value="UniProtKB-UniRule"/>
</dbReference>
<dbReference type="Proteomes" id="UP000178272">
    <property type="component" value="Unassembled WGS sequence"/>
</dbReference>
<dbReference type="SUPFAM" id="SSF53098">
    <property type="entry name" value="Ribonuclease H-like"/>
    <property type="match status" value="1"/>
</dbReference>
<dbReference type="EC" id="3.1.-.-" evidence="5"/>
<dbReference type="NCBIfam" id="TIGR00250">
    <property type="entry name" value="RNAse_H_YqgF"/>
    <property type="match status" value="1"/>
</dbReference>
<dbReference type="SMART" id="SM00732">
    <property type="entry name" value="YqgFc"/>
    <property type="match status" value="1"/>
</dbReference>
<dbReference type="CDD" id="cd16964">
    <property type="entry name" value="YqgF"/>
    <property type="match status" value="1"/>
</dbReference>
<sequence>MTLLGIDYGRAKIGLARAEGGLAEPWKVVQVNSWQDAIRKIEIEIEKEKPDTVVVGVSEGSMGEEQKKFSDALSVSVPVSTWDEGLSTQDAQALAIQSGAGPKKRRELEDAYAAAVMLQSYIDGTQDSRGI</sequence>
<protein>
    <recommendedName>
        <fullName evidence="5">Putative pre-16S rRNA nuclease</fullName>
        <ecNumber evidence="5">3.1.-.-</ecNumber>
    </recommendedName>
</protein>
<dbReference type="InterPro" id="IPR012337">
    <property type="entry name" value="RNaseH-like_sf"/>
</dbReference>
<evidence type="ECO:0000313" key="7">
    <source>
        <dbReference type="EMBL" id="OGY13132.1"/>
    </source>
</evidence>
<evidence type="ECO:0000256" key="2">
    <source>
        <dbReference type="ARBA" id="ARBA00022517"/>
    </source>
</evidence>
<dbReference type="Gene3D" id="3.30.420.140">
    <property type="entry name" value="YqgF/RNase H-like domain"/>
    <property type="match status" value="1"/>
</dbReference>
<keyword evidence="3 5" id="KW-0540">Nuclease</keyword>
<dbReference type="PANTHER" id="PTHR33317">
    <property type="entry name" value="POLYNUCLEOTIDYL TRANSFERASE, RIBONUCLEASE H-LIKE SUPERFAMILY PROTEIN"/>
    <property type="match status" value="1"/>
</dbReference>
<keyword evidence="4 5" id="KW-0378">Hydrolase</keyword>
<comment type="caution">
    <text evidence="7">The sequence shown here is derived from an EMBL/GenBank/DDBJ whole genome shotgun (WGS) entry which is preliminary data.</text>
</comment>
<dbReference type="Pfam" id="PF03652">
    <property type="entry name" value="RuvX"/>
    <property type="match status" value="1"/>
</dbReference>
<dbReference type="GO" id="GO:0004518">
    <property type="term" value="F:nuclease activity"/>
    <property type="evidence" value="ECO:0007669"/>
    <property type="project" value="UniProtKB-KW"/>
</dbReference>
<evidence type="ECO:0000313" key="8">
    <source>
        <dbReference type="Proteomes" id="UP000178272"/>
    </source>
</evidence>
<comment type="similarity">
    <text evidence="5">Belongs to the YqgF HJR family.</text>
</comment>
<accession>A0A1G1VD47</accession>
<keyword evidence="2 5" id="KW-0690">Ribosome biogenesis</keyword>
<dbReference type="AlphaFoldDB" id="A0A1G1VD47"/>
<comment type="function">
    <text evidence="5">Could be a nuclease involved in processing of the 5'-end of pre-16S rRNA.</text>
</comment>
<dbReference type="STRING" id="1797517.A3F61_01220"/>
<dbReference type="EMBL" id="MHCA01000001">
    <property type="protein sequence ID" value="OGY13132.1"/>
    <property type="molecule type" value="Genomic_DNA"/>
</dbReference>
<keyword evidence="1 5" id="KW-0963">Cytoplasm</keyword>
<name>A0A1G1VD47_9BACT</name>
<organism evidence="7 8">
    <name type="scientific">Candidatus Blackburnbacteria bacterium RIFCSPHIGHO2_12_FULL_41_13b</name>
    <dbReference type="NCBI Taxonomy" id="1797517"/>
    <lineage>
        <taxon>Bacteria</taxon>
        <taxon>Candidatus Blackburniibacteriota</taxon>
    </lineage>
</organism>
<feature type="domain" description="YqgF/RNase H-like" evidence="6">
    <location>
        <begin position="1"/>
        <end position="91"/>
    </location>
</feature>
<evidence type="ECO:0000256" key="5">
    <source>
        <dbReference type="HAMAP-Rule" id="MF_00651"/>
    </source>
</evidence>
<dbReference type="PANTHER" id="PTHR33317:SF4">
    <property type="entry name" value="POLYNUCLEOTIDYL TRANSFERASE, RIBONUCLEASE H-LIKE SUPERFAMILY PROTEIN"/>
    <property type="match status" value="1"/>
</dbReference>
<dbReference type="InterPro" id="IPR037027">
    <property type="entry name" value="YqgF/RNaseH-like_dom_sf"/>
</dbReference>
<dbReference type="GO" id="GO:0000967">
    <property type="term" value="P:rRNA 5'-end processing"/>
    <property type="evidence" value="ECO:0007669"/>
    <property type="project" value="UniProtKB-UniRule"/>
</dbReference>
<evidence type="ECO:0000256" key="4">
    <source>
        <dbReference type="ARBA" id="ARBA00022801"/>
    </source>
</evidence>
<proteinExistence type="inferred from homology"/>
<gene>
    <name evidence="7" type="ORF">A3F61_01220</name>
</gene>